<sequence length="383" mass="41907">MAAQAVQLRQAGHDVRVLAGRGDADFLVPELDSRHPDVEQVTRALAAGDSAGVASTFEGLRCRLRDRLGSALADRELLIVHNVLTMPFNLPLVAALLDLGRPLLAWTHDVAWTNDQYAAYRRESWPYELLGHPQGQVSYVTISRLRQHELATLFDLPLAKVQVIPNAVDAMAFAGVGPQARRLLEGAGALEADPLLLVPVRVTPRKRLELALQAAAELWPRKPALRVIVTGPLGPHNRDNRRYADELLEQRSRLGLEQVVRFLFEQAGPDGRHPVAAEDVAQLYRVSDAVLLPSDAEGFGLPLVEAALARVPVVCADIHIFREVGGGGLYTFPVAADATEVAAQVERALGQRASRQRRRAIRRYSWPSVIEQTEVVIGGALGR</sequence>
<evidence type="ECO:0000313" key="4">
    <source>
        <dbReference type="Proteomes" id="UP000612893"/>
    </source>
</evidence>
<dbReference type="Gene3D" id="3.40.50.2000">
    <property type="entry name" value="Glycogen Phosphorylase B"/>
    <property type="match status" value="2"/>
</dbReference>
<dbReference type="GO" id="GO:0016757">
    <property type="term" value="F:glycosyltransferase activity"/>
    <property type="evidence" value="ECO:0007669"/>
    <property type="project" value="InterPro"/>
</dbReference>
<dbReference type="SUPFAM" id="SSF53756">
    <property type="entry name" value="UDP-Glycosyltransferase/glycogen phosphorylase"/>
    <property type="match status" value="1"/>
</dbReference>
<dbReference type="Proteomes" id="UP000612893">
    <property type="component" value="Unassembled WGS sequence"/>
</dbReference>
<organism evidence="3 4">
    <name type="scientific">Candidatus Nephthysia bennettiae</name>
    <dbReference type="NCBI Taxonomy" id="3127016"/>
    <lineage>
        <taxon>Bacteria</taxon>
        <taxon>Bacillati</taxon>
        <taxon>Candidatus Dormiibacterota</taxon>
        <taxon>Candidatus Dormibacteria</taxon>
        <taxon>Candidatus Dormibacterales</taxon>
        <taxon>Candidatus Dormibacteraceae</taxon>
        <taxon>Candidatus Nephthysia</taxon>
    </lineage>
</organism>
<gene>
    <name evidence="3" type="ORF">JF922_17505</name>
</gene>
<dbReference type="PANTHER" id="PTHR12526">
    <property type="entry name" value="GLYCOSYLTRANSFERASE"/>
    <property type="match status" value="1"/>
</dbReference>
<feature type="domain" description="Glycosyltransferase subfamily 4-like N-terminal" evidence="2">
    <location>
        <begin position="5"/>
        <end position="169"/>
    </location>
</feature>
<keyword evidence="4" id="KW-1185">Reference proteome</keyword>
<comment type="caution">
    <text evidence="3">The sequence shown here is derived from an EMBL/GenBank/DDBJ whole genome shotgun (WGS) entry which is preliminary data.</text>
</comment>
<dbReference type="Pfam" id="PF13439">
    <property type="entry name" value="Glyco_transf_4"/>
    <property type="match status" value="1"/>
</dbReference>
<dbReference type="Pfam" id="PF00534">
    <property type="entry name" value="Glycos_transf_1"/>
    <property type="match status" value="1"/>
</dbReference>
<protein>
    <submittedName>
        <fullName evidence="3">Glycosyltransferase family 4 protein</fullName>
    </submittedName>
</protein>
<dbReference type="AlphaFoldDB" id="A0A934K7N7"/>
<proteinExistence type="predicted"/>
<evidence type="ECO:0000259" key="1">
    <source>
        <dbReference type="Pfam" id="PF00534"/>
    </source>
</evidence>
<reference evidence="3" key="1">
    <citation type="submission" date="2020-10" db="EMBL/GenBank/DDBJ databases">
        <title>Ca. Dormibacterota MAGs.</title>
        <authorList>
            <person name="Montgomery K."/>
        </authorList>
    </citation>
    <scope>NUCLEOTIDE SEQUENCE [LARGE SCALE GENOMIC DNA]</scope>
    <source>
        <strain evidence="3">SC8812_S17_10</strain>
    </source>
</reference>
<evidence type="ECO:0000313" key="3">
    <source>
        <dbReference type="EMBL" id="MBJ7599860.1"/>
    </source>
</evidence>
<evidence type="ECO:0000259" key="2">
    <source>
        <dbReference type="Pfam" id="PF13439"/>
    </source>
</evidence>
<accession>A0A934K7N7</accession>
<dbReference type="CDD" id="cd03801">
    <property type="entry name" value="GT4_PimA-like"/>
    <property type="match status" value="1"/>
</dbReference>
<dbReference type="InterPro" id="IPR001296">
    <property type="entry name" value="Glyco_trans_1"/>
</dbReference>
<feature type="domain" description="Glycosyl transferase family 1" evidence="1">
    <location>
        <begin position="191"/>
        <end position="358"/>
    </location>
</feature>
<name>A0A934K7N7_9BACT</name>
<dbReference type="InterPro" id="IPR028098">
    <property type="entry name" value="Glyco_trans_4-like_N"/>
</dbReference>
<dbReference type="EMBL" id="JAEKNR010000176">
    <property type="protein sequence ID" value="MBJ7599860.1"/>
    <property type="molecule type" value="Genomic_DNA"/>
</dbReference>